<sequence>MKILISICLVCLPLKHLTINSDFGYRIHPLIGKYALHAGVDFKARHDTVYAILDGLVKSTGYDDGLGINIRLDHGEITSIYGHLSQVLIGPQDTVTAGEPIGITGATGRVTGEHLHFSICYRHKYINPIKFLYELLIKQENEQKFQSTSHSAFRQADSGN</sequence>
<dbReference type="EMBL" id="BAAAZC010000031">
    <property type="protein sequence ID" value="GAA3989432.1"/>
    <property type="molecule type" value="Genomic_DNA"/>
</dbReference>
<dbReference type="Pfam" id="PF01551">
    <property type="entry name" value="Peptidase_M23"/>
    <property type="match status" value="1"/>
</dbReference>
<gene>
    <name evidence="2" type="ORF">GCM10022210_48360</name>
</gene>
<dbReference type="Gene3D" id="2.70.70.10">
    <property type="entry name" value="Glucose Permease (Domain IIA)"/>
    <property type="match status" value="1"/>
</dbReference>
<dbReference type="PANTHER" id="PTHR21666">
    <property type="entry name" value="PEPTIDASE-RELATED"/>
    <property type="match status" value="1"/>
</dbReference>
<dbReference type="RefSeq" id="WP_259087011.1">
    <property type="nucleotide sequence ID" value="NZ_BAAAZC010000031.1"/>
</dbReference>
<protein>
    <recommendedName>
        <fullName evidence="1">M23ase beta-sheet core domain-containing protein</fullName>
    </recommendedName>
</protein>
<feature type="domain" description="M23ase beta-sheet core" evidence="1">
    <location>
        <begin position="36"/>
        <end position="128"/>
    </location>
</feature>
<name>A0ABP7QZD1_9SPHI</name>
<dbReference type="PANTHER" id="PTHR21666:SF270">
    <property type="entry name" value="MUREIN HYDROLASE ACTIVATOR ENVC"/>
    <property type="match status" value="1"/>
</dbReference>
<evidence type="ECO:0000259" key="1">
    <source>
        <dbReference type="Pfam" id="PF01551"/>
    </source>
</evidence>
<evidence type="ECO:0000313" key="3">
    <source>
        <dbReference type="Proteomes" id="UP001500742"/>
    </source>
</evidence>
<dbReference type="Proteomes" id="UP001500742">
    <property type="component" value="Unassembled WGS sequence"/>
</dbReference>
<dbReference type="InterPro" id="IPR011055">
    <property type="entry name" value="Dup_hybrid_motif"/>
</dbReference>
<organism evidence="2 3">
    <name type="scientific">Mucilaginibacter dorajii</name>
    <dbReference type="NCBI Taxonomy" id="692994"/>
    <lineage>
        <taxon>Bacteria</taxon>
        <taxon>Pseudomonadati</taxon>
        <taxon>Bacteroidota</taxon>
        <taxon>Sphingobacteriia</taxon>
        <taxon>Sphingobacteriales</taxon>
        <taxon>Sphingobacteriaceae</taxon>
        <taxon>Mucilaginibacter</taxon>
    </lineage>
</organism>
<comment type="caution">
    <text evidence="2">The sequence shown here is derived from an EMBL/GenBank/DDBJ whole genome shotgun (WGS) entry which is preliminary data.</text>
</comment>
<dbReference type="InterPro" id="IPR050570">
    <property type="entry name" value="Cell_wall_metabolism_enzyme"/>
</dbReference>
<proteinExistence type="predicted"/>
<reference evidence="3" key="1">
    <citation type="journal article" date="2019" name="Int. J. Syst. Evol. Microbiol.">
        <title>The Global Catalogue of Microorganisms (GCM) 10K type strain sequencing project: providing services to taxonomists for standard genome sequencing and annotation.</title>
        <authorList>
            <consortium name="The Broad Institute Genomics Platform"/>
            <consortium name="The Broad Institute Genome Sequencing Center for Infectious Disease"/>
            <person name="Wu L."/>
            <person name="Ma J."/>
        </authorList>
    </citation>
    <scope>NUCLEOTIDE SEQUENCE [LARGE SCALE GENOMIC DNA]</scope>
    <source>
        <strain evidence="3">JCM 16601</strain>
    </source>
</reference>
<dbReference type="InterPro" id="IPR016047">
    <property type="entry name" value="M23ase_b-sheet_dom"/>
</dbReference>
<accession>A0ABP7QZD1</accession>
<dbReference type="CDD" id="cd12797">
    <property type="entry name" value="M23_peptidase"/>
    <property type="match status" value="1"/>
</dbReference>
<evidence type="ECO:0000313" key="2">
    <source>
        <dbReference type="EMBL" id="GAA3989432.1"/>
    </source>
</evidence>
<dbReference type="SUPFAM" id="SSF51261">
    <property type="entry name" value="Duplicated hybrid motif"/>
    <property type="match status" value="1"/>
</dbReference>
<keyword evidence="3" id="KW-1185">Reference proteome</keyword>